<dbReference type="EMBL" id="CP002480">
    <property type="protein sequence ID" value="ADW70405.1"/>
    <property type="molecule type" value="Genomic_DNA"/>
</dbReference>
<dbReference type="eggNOG" id="ENOG5032C54">
    <property type="taxonomic scope" value="Bacteria"/>
</dbReference>
<evidence type="ECO:0000313" key="1">
    <source>
        <dbReference type="EMBL" id="ADW70405.1"/>
    </source>
</evidence>
<sequence length="88" mass="9993">MTGLAVGRSFALMTKTDDFDQLLSNYRQAVDAWVEAIHAEEELATDDHSMVQMEAWDTAGLALHDVELTAKKARDEYKNALRRKNYGF</sequence>
<dbReference type="HOGENOM" id="CLU_2464708_0_0_0"/>
<protein>
    <submittedName>
        <fullName evidence="1">Uncharacterized protein</fullName>
    </submittedName>
</protein>
<accession>E8X3A4</accession>
<dbReference type="KEGG" id="acm:AciX9_3399"/>
<proteinExistence type="predicted"/>
<name>E8X3A4_GRATM</name>
<dbReference type="PaxDb" id="1198114-AciX9_3399"/>
<dbReference type="STRING" id="1198114.AciX9_3399"/>
<organism evidence="2">
    <name type="scientific">Granulicella tundricola (strain ATCC BAA-1859 / DSM 23138 / MP5ACTX9)</name>
    <dbReference type="NCBI Taxonomy" id="1198114"/>
    <lineage>
        <taxon>Bacteria</taxon>
        <taxon>Pseudomonadati</taxon>
        <taxon>Acidobacteriota</taxon>
        <taxon>Terriglobia</taxon>
        <taxon>Terriglobales</taxon>
        <taxon>Acidobacteriaceae</taxon>
        <taxon>Granulicella</taxon>
    </lineage>
</organism>
<dbReference type="AlphaFoldDB" id="E8X3A4"/>
<keyword evidence="2" id="KW-1185">Reference proteome</keyword>
<dbReference type="Proteomes" id="UP000000343">
    <property type="component" value="Chromosome"/>
</dbReference>
<gene>
    <name evidence="1" type="ordered locus">AciX9_3399</name>
</gene>
<reference evidence="2" key="1">
    <citation type="submission" date="2011-01" db="EMBL/GenBank/DDBJ databases">
        <title>Complete sequence of chromosome of Acidobacterium sp. MP5ACTX9.</title>
        <authorList>
            <consortium name="US DOE Joint Genome Institute"/>
            <person name="Lucas S."/>
            <person name="Copeland A."/>
            <person name="Lapidus A."/>
            <person name="Cheng J.-F."/>
            <person name="Goodwin L."/>
            <person name="Pitluck S."/>
            <person name="Teshima H."/>
            <person name="Detter J.C."/>
            <person name="Han C."/>
            <person name="Tapia R."/>
            <person name="Land M."/>
            <person name="Hauser L."/>
            <person name="Kyrpides N."/>
            <person name="Ivanova N."/>
            <person name="Ovchinnikova G."/>
            <person name="Pagani I."/>
            <person name="Rawat S.R."/>
            <person name="Mannisto M."/>
            <person name="Haggblom M.M."/>
            <person name="Woyke T."/>
        </authorList>
    </citation>
    <scope>NUCLEOTIDE SEQUENCE [LARGE SCALE GENOMIC DNA]</scope>
    <source>
        <strain evidence="2">MP5ACTX9</strain>
    </source>
</reference>
<evidence type="ECO:0000313" key="2">
    <source>
        <dbReference type="Proteomes" id="UP000000343"/>
    </source>
</evidence>